<dbReference type="AlphaFoldDB" id="A0A182QDI9"/>
<dbReference type="VEuPathDB" id="VectorBase:AFAF008000"/>
<reference evidence="2" key="2">
    <citation type="submission" date="2020-05" db="UniProtKB">
        <authorList>
            <consortium name="EnsemblMetazoa"/>
        </authorList>
    </citation>
    <scope>IDENTIFICATION</scope>
    <source>
        <strain evidence="2">FAR1</strain>
    </source>
</reference>
<sequence>MRTFGALLIFSVWIFMAAAENAAHGKEKRAVGDQAGVAMEKIMEKGMIFAGGIVDKLKNNEVARNMIGKVLGALGDKRGKRSIQIDAALTNYNLANYQKVELHKTLTNDARTNKPLTCPIGQNELNWLERVVIAMQHALGEMNKIINGQKVGFNIPKPASA</sequence>
<reference evidence="3" key="1">
    <citation type="submission" date="2014-01" db="EMBL/GenBank/DDBJ databases">
        <title>The Genome Sequence of Anopheles farauti FAR1 (V2).</title>
        <authorList>
            <consortium name="The Broad Institute Genomics Platform"/>
            <person name="Neafsey D.E."/>
            <person name="Besansky N."/>
            <person name="Howell P."/>
            <person name="Walton C."/>
            <person name="Young S.K."/>
            <person name="Zeng Q."/>
            <person name="Gargeya S."/>
            <person name="Fitzgerald M."/>
            <person name="Haas B."/>
            <person name="Abouelleil A."/>
            <person name="Allen A.W."/>
            <person name="Alvarado L."/>
            <person name="Arachchi H.M."/>
            <person name="Berlin A.M."/>
            <person name="Chapman S.B."/>
            <person name="Gainer-Dewar J."/>
            <person name="Goldberg J."/>
            <person name="Griggs A."/>
            <person name="Gujja S."/>
            <person name="Hansen M."/>
            <person name="Howarth C."/>
            <person name="Imamovic A."/>
            <person name="Ireland A."/>
            <person name="Larimer J."/>
            <person name="McCowan C."/>
            <person name="Murphy C."/>
            <person name="Pearson M."/>
            <person name="Poon T.W."/>
            <person name="Priest M."/>
            <person name="Roberts A."/>
            <person name="Saif S."/>
            <person name="Shea T."/>
            <person name="Sisk P."/>
            <person name="Sykes S."/>
            <person name="Wortman J."/>
            <person name="Nusbaum C."/>
            <person name="Birren B."/>
        </authorList>
    </citation>
    <scope>NUCLEOTIDE SEQUENCE [LARGE SCALE GENOMIC DNA]</scope>
    <source>
        <strain evidence="3">FAR1</strain>
    </source>
</reference>
<feature type="chain" id="PRO_5008132734" evidence="1">
    <location>
        <begin position="20"/>
        <end position="161"/>
    </location>
</feature>
<keyword evidence="3" id="KW-1185">Reference proteome</keyword>
<evidence type="ECO:0000313" key="3">
    <source>
        <dbReference type="Proteomes" id="UP000075886"/>
    </source>
</evidence>
<dbReference type="Proteomes" id="UP000075886">
    <property type="component" value="Unassembled WGS sequence"/>
</dbReference>
<feature type="signal peptide" evidence="1">
    <location>
        <begin position="1"/>
        <end position="19"/>
    </location>
</feature>
<protein>
    <submittedName>
        <fullName evidence="2">Uncharacterized protein</fullName>
    </submittedName>
</protein>
<evidence type="ECO:0000256" key="1">
    <source>
        <dbReference type="SAM" id="SignalP"/>
    </source>
</evidence>
<proteinExistence type="predicted"/>
<dbReference type="EnsemblMetazoa" id="AFAF008000-RA">
    <property type="protein sequence ID" value="AFAF008000-PA"/>
    <property type="gene ID" value="AFAF008000"/>
</dbReference>
<name>A0A182QDI9_9DIPT</name>
<accession>A0A182QDI9</accession>
<keyword evidence="1" id="KW-0732">Signal</keyword>
<dbReference type="EMBL" id="AXCN02002286">
    <property type="status" value="NOT_ANNOTATED_CDS"/>
    <property type="molecule type" value="Genomic_DNA"/>
</dbReference>
<organism evidence="2 3">
    <name type="scientific">Anopheles farauti</name>
    <dbReference type="NCBI Taxonomy" id="69004"/>
    <lineage>
        <taxon>Eukaryota</taxon>
        <taxon>Metazoa</taxon>
        <taxon>Ecdysozoa</taxon>
        <taxon>Arthropoda</taxon>
        <taxon>Hexapoda</taxon>
        <taxon>Insecta</taxon>
        <taxon>Pterygota</taxon>
        <taxon>Neoptera</taxon>
        <taxon>Endopterygota</taxon>
        <taxon>Diptera</taxon>
        <taxon>Nematocera</taxon>
        <taxon>Culicoidea</taxon>
        <taxon>Culicidae</taxon>
        <taxon>Anophelinae</taxon>
        <taxon>Anopheles</taxon>
    </lineage>
</organism>
<evidence type="ECO:0000313" key="2">
    <source>
        <dbReference type="EnsemblMetazoa" id="AFAF008000-PA"/>
    </source>
</evidence>